<name>A0A4S1E1I4_9FLAO</name>
<proteinExistence type="predicted"/>
<comment type="caution">
    <text evidence="2">The sequence shown here is derived from an EMBL/GenBank/DDBJ whole genome shotgun (WGS) entry which is preliminary data.</text>
</comment>
<keyword evidence="1" id="KW-1133">Transmembrane helix</keyword>
<keyword evidence="1" id="KW-0472">Membrane</keyword>
<evidence type="ECO:0000256" key="1">
    <source>
        <dbReference type="SAM" id="Phobius"/>
    </source>
</evidence>
<dbReference type="Proteomes" id="UP000307602">
    <property type="component" value="Unassembled WGS sequence"/>
</dbReference>
<keyword evidence="3" id="KW-1185">Reference proteome</keyword>
<dbReference type="AlphaFoldDB" id="A0A4S1E1I4"/>
<evidence type="ECO:0000313" key="3">
    <source>
        <dbReference type="Proteomes" id="UP000307602"/>
    </source>
</evidence>
<dbReference type="EMBL" id="SRSO01000005">
    <property type="protein sequence ID" value="TGV03798.1"/>
    <property type="molecule type" value="Genomic_DNA"/>
</dbReference>
<dbReference type="RefSeq" id="WP_135876103.1">
    <property type="nucleotide sequence ID" value="NZ_SRSO01000005.1"/>
</dbReference>
<sequence>MKKPMLTYILIGIVLIAGIGILISCKNKPKKETTEKIQQTEKNAEQNPFMDMRKMALIVTAEQLGFQIPKDSIKVYGIVSDLDMSGGTATVMTYLTGDASIYLSSGGGFIGAGQHESVQKVTKEFVENGHLISFKGKKFENPDLPTNGNANFYFLSNMGQTRITESISKMESGESEFSKLFADLNNVMTEIRLKSEK</sequence>
<accession>A0A4S1E1I4</accession>
<gene>
    <name evidence="2" type="ORF">EM932_05130</name>
</gene>
<protein>
    <submittedName>
        <fullName evidence="2">Uncharacterized protein</fullName>
    </submittedName>
</protein>
<dbReference type="PROSITE" id="PS51257">
    <property type="entry name" value="PROKAR_LIPOPROTEIN"/>
    <property type="match status" value="1"/>
</dbReference>
<reference evidence="2 3" key="1">
    <citation type="submission" date="2019-04" db="EMBL/GenBank/DDBJ databases">
        <authorList>
            <person name="Liu A."/>
        </authorList>
    </citation>
    <scope>NUCLEOTIDE SEQUENCE [LARGE SCALE GENOMIC DNA]</scope>
    <source>
        <strain evidence="2 3">RZ03</strain>
    </source>
</reference>
<organism evidence="2 3">
    <name type="scientific">Flavivirga rizhaonensis</name>
    <dbReference type="NCBI Taxonomy" id="2559571"/>
    <lineage>
        <taxon>Bacteria</taxon>
        <taxon>Pseudomonadati</taxon>
        <taxon>Bacteroidota</taxon>
        <taxon>Flavobacteriia</taxon>
        <taxon>Flavobacteriales</taxon>
        <taxon>Flavobacteriaceae</taxon>
        <taxon>Flavivirga</taxon>
    </lineage>
</organism>
<keyword evidence="1" id="KW-0812">Transmembrane</keyword>
<dbReference type="OrthoDB" id="1361870at2"/>
<evidence type="ECO:0000313" key="2">
    <source>
        <dbReference type="EMBL" id="TGV03798.1"/>
    </source>
</evidence>
<feature type="transmembrane region" description="Helical" evidence="1">
    <location>
        <begin position="6"/>
        <end position="25"/>
    </location>
</feature>